<dbReference type="AlphaFoldDB" id="A0A7W5V7Y0"/>
<accession>A0A7W5V7Y0</accession>
<name>A0A7W5V7Y0_9ACTN</name>
<proteinExistence type="predicted"/>
<keyword evidence="2" id="KW-1185">Reference proteome</keyword>
<comment type="caution">
    <text evidence="1">The sequence shown here is derived from an EMBL/GenBank/DDBJ whole genome shotgun (WGS) entry which is preliminary data.</text>
</comment>
<organism evidence="1 2">
    <name type="scientific">Nonomuraea dietziae</name>
    <dbReference type="NCBI Taxonomy" id="65515"/>
    <lineage>
        <taxon>Bacteria</taxon>
        <taxon>Bacillati</taxon>
        <taxon>Actinomycetota</taxon>
        <taxon>Actinomycetes</taxon>
        <taxon>Streptosporangiales</taxon>
        <taxon>Streptosporangiaceae</taxon>
        <taxon>Nonomuraea</taxon>
    </lineage>
</organism>
<dbReference type="EMBL" id="JACIBV010000001">
    <property type="protein sequence ID" value="MBB3728930.1"/>
    <property type="molecule type" value="Genomic_DNA"/>
</dbReference>
<dbReference type="GeneID" id="95396162"/>
<sequence length="57" mass="5860">MFQQLGAASDRDGAWAASTADISAYAGQTVRIVFEAADASGASLLEAGVDDVKVTRQ</sequence>
<evidence type="ECO:0000313" key="1">
    <source>
        <dbReference type="EMBL" id="MBB3728930.1"/>
    </source>
</evidence>
<protein>
    <submittedName>
        <fullName evidence="1">Uncharacterized protein</fullName>
    </submittedName>
</protein>
<gene>
    <name evidence="1" type="ORF">FHR33_004790</name>
</gene>
<dbReference type="Proteomes" id="UP000579945">
    <property type="component" value="Unassembled WGS sequence"/>
</dbReference>
<dbReference type="RefSeq" id="WP_246452060.1">
    <property type="nucleotide sequence ID" value="NZ_JACIBV010000001.1"/>
</dbReference>
<reference evidence="1 2" key="1">
    <citation type="submission" date="2020-08" db="EMBL/GenBank/DDBJ databases">
        <title>Sequencing the genomes of 1000 actinobacteria strains.</title>
        <authorList>
            <person name="Klenk H.-P."/>
        </authorList>
    </citation>
    <scope>NUCLEOTIDE SEQUENCE [LARGE SCALE GENOMIC DNA]</scope>
    <source>
        <strain evidence="1 2">DSM 44320</strain>
    </source>
</reference>
<evidence type="ECO:0000313" key="2">
    <source>
        <dbReference type="Proteomes" id="UP000579945"/>
    </source>
</evidence>